<dbReference type="NCBIfam" id="TIGR00452">
    <property type="entry name" value="tRNA 5-methoxyuridine(34)/uridine 5-oxyacetic acid(34) synthase CmoB"/>
    <property type="match status" value="1"/>
</dbReference>
<dbReference type="FunCoup" id="A0A5Q0BPF5">
    <property type="interactions" value="17"/>
</dbReference>
<evidence type="ECO:0000313" key="4">
    <source>
        <dbReference type="EMBL" id="QFY43957.1"/>
    </source>
</evidence>
<dbReference type="PANTHER" id="PTHR43464">
    <property type="entry name" value="METHYLTRANSFERASE"/>
    <property type="match status" value="1"/>
</dbReference>
<feature type="binding site" evidence="3">
    <location>
        <position position="115"/>
    </location>
    <ligand>
        <name>carboxy-S-adenosyl-L-methionine</name>
        <dbReference type="ChEBI" id="CHEBI:134278"/>
    </ligand>
</feature>
<feature type="binding site" evidence="3">
    <location>
        <position position="135"/>
    </location>
    <ligand>
        <name>carboxy-S-adenosyl-L-methionine</name>
        <dbReference type="ChEBI" id="CHEBI:134278"/>
    </ligand>
</feature>
<organism evidence="4 5">
    <name type="scientific">Candidatus Methylospira mobilis</name>
    <dbReference type="NCBI Taxonomy" id="1808979"/>
    <lineage>
        <taxon>Bacteria</taxon>
        <taxon>Pseudomonadati</taxon>
        <taxon>Pseudomonadota</taxon>
        <taxon>Gammaproteobacteria</taxon>
        <taxon>Methylococcales</taxon>
        <taxon>Methylococcaceae</taxon>
        <taxon>Candidatus Methylospira</taxon>
    </lineage>
</organism>
<dbReference type="InParanoid" id="A0A5Q0BPF5"/>
<feature type="binding site" evidence="3">
    <location>
        <begin position="157"/>
        <end position="159"/>
    </location>
    <ligand>
        <name>carboxy-S-adenosyl-L-methionine</name>
        <dbReference type="ChEBI" id="CHEBI:134278"/>
    </ligand>
</feature>
<dbReference type="Pfam" id="PF08003">
    <property type="entry name" value="Methyltransf_9"/>
    <property type="match status" value="1"/>
</dbReference>
<dbReference type="RefSeq" id="WP_153249927.1">
    <property type="nucleotide sequence ID" value="NZ_CP044205.1"/>
</dbReference>
<feature type="binding site" evidence="3">
    <location>
        <position position="321"/>
    </location>
    <ligand>
        <name>carboxy-S-adenosyl-L-methionine</name>
        <dbReference type="ChEBI" id="CHEBI:134278"/>
    </ligand>
</feature>
<keyword evidence="1 3" id="KW-0808">Transferase</keyword>
<keyword evidence="5" id="KW-1185">Reference proteome</keyword>
<feature type="binding site" evidence="3">
    <location>
        <position position="206"/>
    </location>
    <ligand>
        <name>carboxy-S-adenosyl-L-methionine</name>
        <dbReference type="ChEBI" id="CHEBI:134278"/>
    </ligand>
</feature>
<comment type="function">
    <text evidence="3">Catalyzes carboxymethyl transfer from carboxy-S-adenosyl-L-methionine (Cx-SAM) to 5-hydroxyuridine (ho5U) to form 5-carboxymethoxyuridine (cmo5U) at position 34 in tRNAs.</text>
</comment>
<sequence>MFGGAFDYSGLLASRYPSELRPWLDVLPEQLSSVLDAKRHGEAGTWQNLLAQLPHVESAAPAFDADIVSVSAAQPVDCGQRNEIEALLRQLHPWRKGPYSIHGVHVDTEWRSDMKWRRLSGAIQPLAGKTVLDVGCGNGYHVWRMLGAGADLVVGIDPTLLSVVQFYAIKHFLGRQWPAHVLPLGIEQAPAGLAAFDSVFSMGILYHRRSPLDHLLELRGLLKPGGELVLETLVIEGEEGQVLLPENRYAQMRNVWFIPSPATLIGWLNRCGFGNPRLLDVSPTTSEEQRSTGWMRFQSLPDFLDPGNPQKTREGYPAPRRAIFLAGQA</sequence>
<accession>A0A5Q0BPF5</accession>
<dbReference type="EC" id="2.5.1.-" evidence="3"/>
<dbReference type="AlphaFoldDB" id="A0A5Q0BPF5"/>
<dbReference type="GO" id="GO:0002098">
    <property type="term" value="P:tRNA wobble uridine modification"/>
    <property type="evidence" value="ECO:0007669"/>
    <property type="project" value="InterPro"/>
</dbReference>
<dbReference type="HAMAP" id="MF_01590">
    <property type="entry name" value="tRNA_carboxymethyltr_CmoB"/>
    <property type="match status" value="1"/>
</dbReference>
<feature type="binding site" evidence="3">
    <location>
        <position position="110"/>
    </location>
    <ligand>
        <name>carboxy-S-adenosyl-L-methionine</name>
        <dbReference type="ChEBI" id="CHEBI:134278"/>
    </ligand>
</feature>
<dbReference type="SUPFAM" id="SSF53335">
    <property type="entry name" value="S-adenosyl-L-methionine-dependent methyltransferases"/>
    <property type="match status" value="1"/>
</dbReference>
<comment type="similarity">
    <text evidence="3">Belongs to the class I-like SAM-binding methyltransferase superfamily. CmoB family.</text>
</comment>
<dbReference type="Proteomes" id="UP000325755">
    <property type="component" value="Chromosome"/>
</dbReference>
<feature type="binding site" evidence="3">
    <location>
        <position position="96"/>
    </location>
    <ligand>
        <name>carboxy-S-adenosyl-L-methionine</name>
        <dbReference type="ChEBI" id="CHEBI:134278"/>
    </ligand>
</feature>
<keyword evidence="2 3" id="KW-0819">tRNA processing</keyword>
<protein>
    <recommendedName>
        <fullName evidence="3">tRNA U34 carboxymethyltransferase</fullName>
        <ecNumber evidence="3">2.5.1.-</ecNumber>
    </recommendedName>
</protein>
<feature type="binding site" evidence="3">
    <location>
        <begin position="186"/>
        <end position="187"/>
    </location>
    <ligand>
        <name>carboxy-S-adenosyl-L-methionine</name>
        <dbReference type="ChEBI" id="CHEBI:134278"/>
    </ligand>
</feature>
<evidence type="ECO:0000256" key="1">
    <source>
        <dbReference type="ARBA" id="ARBA00022679"/>
    </source>
</evidence>
<evidence type="ECO:0000313" key="5">
    <source>
        <dbReference type="Proteomes" id="UP000325755"/>
    </source>
</evidence>
<reference evidence="4 5" key="1">
    <citation type="submission" date="2019-09" db="EMBL/GenBank/DDBJ databases">
        <title>Ecophysiology of the spiral-shaped methanotroph Methylospira mobilis as revealed by the complete genome sequence.</title>
        <authorList>
            <person name="Oshkin I.Y."/>
            <person name="Dedysh S.N."/>
            <person name="Miroshnikov K."/>
            <person name="Danilova O.V."/>
            <person name="Hakobyan A."/>
            <person name="Liesack W."/>
        </authorList>
    </citation>
    <scope>NUCLEOTIDE SEQUENCE [LARGE SCALE GENOMIC DNA]</scope>
    <source>
        <strain evidence="4 5">Shm1</strain>
    </source>
</reference>
<evidence type="ECO:0000256" key="3">
    <source>
        <dbReference type="HAMAP-Rule" id="MF_01590"/>
    </source>
</evidence>
<gene>
    <name evidence="3 4" type="primary">cmoB</name>
    <name evidence="4" type="ORF">F6R98_16070</name>
</gene>
<dbReference type="InterPro" id="IPR010017">
    <property type="entry name" value="CmoB"/>
</dbReference>
<dbReference type="NCBIfam" id="NF011650">
    <property type="entry name" value="PRK15068.1"/>
    <property type="match status" value="1"/>
</dbReference>
<dbReference type="InterPro" id="IPR029063">
    <property type="entry name" value="SAM-dependent_MTases_sf"/>
</dbReference>
<evidence type="ECO:0000256" key="2">
    <source>
        <dbReference type="ARBA" id="ARBA00022694"/>
    </source>
</evidence>
<proteinExistence type="inferred from homology"/>
<name>A0A5Q0BPF5_9GAMM</name>
<dbReference type="GO" id="GO:0008168">
    <property type="term" value="F:methyltransferase activity"/>
    <property type="evidence" value="ECO:0007669"/>
    <property type="project" value="TreeGrafter"/>
</dbReference>
<dbReference type="InterPro" id="IPR027555">
    <property type="entry name" value="Mo5U34_MeTrfas-like"/>
</dbReference>
<dbReference type="GO" id="GO:0016765">
    <property type="term" value="F:transferase activity, transferring alkyl or aryl (other than methyl) groups"/>
    <property type="evidence" value="ECO:0007669"/>
    <property type="project" value="UniProtKB-UniRule"/>
</dbReference>
<dbReference type="EMBL" id="CP044205">
    <property type="protein sequence ID" value="QFY43957.1"/>
    <property type="molecule type" value="Genomic_DNA"/>
</dbReference>
<dbReference type="CDD" id="cd02440">
    <property type="entry name" value="AdoMet_MTases"/>
    <property type="match status" value="1"/>
</dbReference>
<comment type="catalytic activity">
    <reaction evidence="3">
        <text>carboxy-S-adenosyl-L-methionine + 5-hydroxyuridine(34) in tRNA = 5-carboxymethoxyuridine(34) in tRNA + S-adenosyl-L-homocysteine + H(+)</text>
        <dbReference type="Rhea" id="RHEA:52848"/>
        <dbReference type="Rhea" id="RHEA-COMP:13381"/>
        <dbReference type="Rhea" id="RHEA-COMP:13383"/>
        <dbReference type="ChEBI" id="CHEBI:15378"/>
        <dbReference type="ChEBI" id="CHEBI:57856"/>
        <dbReference type="ChEBI" id="CHEBI:134278"/>
        <dbReference type="ChEBI" id="CHEBI:136877"/>
        <dbReference type="ChEBI" id="CHEBI:136879"/>
    </reaction>
</comment>
<dbReference type="OrthoDB" id="9773188at2"/>
<dbReference type="Gene3D" id="3.40.50.150">
    <property type="entry name" value="Vaccinia Virus protein VP39"/>
    <property type="match status" value="1"/>
</dbReference>
<dbReference type="KEGG" id="mmob:F6R98_16070"/>
<dbReference type="PANTHER" id="PTHR43464:SF95">
    <property type="entry name" value="TRNA U34 CARBOXYMETHYLTRANSFERASE"/>
    <property type="match status" value="1"/>
</dbReference>
<comment type="subunit">
    <text evidence="3">Homotetramer.</text>
</comment>
<feature type="binding site" evidence="3">
    <location>
        <position position="202"/>
    </location>
    <ligand>
        <name>carboxy-S-adenosyl-L-methionine</name>
        <dbReference type="ChEBI" id="CHEBI:134278"/>
    </ligand>
</feature>